<organism evidence="2 3">
    <name type="scientific">Nocardia albiluteola</name>
    <dbReference type="NCBI Taxonomy" id="2842303"/>
    <lineage>
        <taxon>Bacteria</taxon>
        <taxon>Bacillati</taxon>
        <taxon>Actinomycetota</taxon>
        <taxon>Actinomycetes</taxon>
        <taxon>Mycobacteriales</taxon>
        <taxon>Nocardiaceae</taxon>
        <taxon>Nocardia</taxon>
    </lineage>
</organism>
<dbReference type="PANTHER" id="PTHR33886:SF8">
    <property type="entry name" value="UNSATURATED RHAMNOGALACTURONAN HYDROLASE (EUROFUNG)"/>
    <property type="match status" value="1"/>
</dbReference>
<dbReference type="SUPFAM" id="SSF48208">
    <property type="entry name" value="Six-hairpin glycosidases"/>
    <property type="match status" value="1"/>
</dbReference>
<evidence type="ECO:0000313" key="3">
    <source>
        <dbReference type="Proteomes" id="UP000733379"/>
    </source>
</evidence>
<name>A0ABS6B4V9_9NOCA</name>
<accession>A0ABS6B4V9</accession>
<dbReference type="Proteomes" id="UP000733379">
    <property type="component" value="Unassembled WGS sequence"/>
</dbReference>
<dbReference type="GO" id="GO:0016787">
    <property type="term" value="F:hydrolase activity"/>
    <property type="evidence" value="ECO:0007669"/>
    <property type="project" value="UniProtKB-KW"/>
</dbReference>
<dbReference type="PANTHER" id="PTHR33886">
    <property type="entry name" value="UNSATURATED RHAMNOGALACTURONAN HYDROLASE (EUROFUNG)"/>
    <property type="match status" value="1"/>
</dbReference>
<dbReference type="InterPro" id="IPR008928">
    <property type="entry name" value="6-hairpin_glycosidase_sf"/>
</dbReference>
<dbReference type="Gene3D" id="1.50.10.10">
    <property type="match status" value="1"/>
</dbReference>
<evidence type="ECO:0000313" key="2">
    <source>
        <dbReference type="EMBL" id="MBU3065337.1"/>
    </source>
</evidence>
<dbReference type="Pfam" id="PF07470">
    <property type="entry name" value="Glyco_hydro_88"/>
    <property type="match status" value="1"/>
</dbReference>
<sequence>MSSDDLTSARDAAPPLPPLPNLIRDRLVELGERVVRATWKSGLPSWFWGEGVCLLGMIRLAQACGLPVPGEVVAWLREQSRAGISITHVNNLAPGIAALLAATEYPEFAETAERLGRWLRESPDATRDPSGALEHWPGGVWADTTFMAGVFLGHLGEYRHDAAPLDEFGDQLIAHAAILQDPSTGLFAHGSHRGETIPCHWGRANAWCALSAVEYLELAACADPPVDPGRARRITESLLRQLSMLAALQPEHGVWSVLVDDQAENAGILETSAAAGLGAAMLRAAAVVPDCPPEIVAAGRRAVCGALAYVGDDGLLTRVSAGTVLQLVPFGYSVIRDDRPQPWGQGLALHAIAAAIRWLDSAGAQVVSADREQ</sequence>
<reference evidence="2 3" key="1">
    <citation type="submission" date="2021-06" db="EMBL/GenBank/DDBJ databases">
        <title>Actinomycetes sequencing.</title>
        <authorList>
            <person name="Shan Q."/>
        </authorList>
    </citation>
    <scope>NUCLEOTIDE SEQUENCE [LARGE SCALE GENOMIC DNA]</scope>
    <source>
        <strain evidence="2 3">NEAU-G5</strain>
    </source>
</reference>
<evidence type="ECO:0000256" key="1">
    <source>
        <dbReference type="ARBA" id="ARBA00022801"/>
    </source>
</evidence>
<dbReference type="RefSeq" id="WP_215921388.1">
    <property type="nucleotide sequence ID" value="NZ_JAHKNI010000010.1"/>
</dbReference>
<dbReference type="InterPro" id="IPR012341">
    <property type="entry name" value="6hp_glycosidase-like_sf"/>
</dbReference>
<proteinExistence type="predicted"/>
<dbReference type="InterPro" id="IPR052043">
    <property type="entry name" value="PolySaccharide_Degr_Enz"/>
</dbReference>
<keyword evidence="3" id="KW-1185">Reference proteome</keyword>
<comment type="caution">
    <text evidence="2">The sequence shown here is derived from an EMBL/GenBank/DDBJ whole genome shotgun (WGS) entry which is preliminary data.</text>
</comment>
<dbReference type="InterPro" id="IPR010905">
    <property type="entry name" value="Glyco_hydro_88"/>
</dbReference>
<gene>
    <name evidence="2" type="ORF">KO481_27890</name>
</gene>
<dbReference type="EMBL" id="JAHKNI010000010">
    <property type="protein sequence ID" value="MBU3065337.1"/>
    <property type="molecule type" value="Genomic_DNA"/>
</dbReference>
<keyword evidence="1 2" id="KW-0378">Hydrolase</keyword>
<protein>
    <submittedName>
        <fullName evidence="2">Glycoside hydrolase family 88 protein</fullName>
    </submittedName>
</protein>